<proteinExistence type="predicted"/>
<comment type="caution">
    <text evidence="1">The sequence shown here is derived from an EMBL/GenBank/DDBJ whole genome shotgun (WGS) entry which is preliminary data.</text>
</comment>
<accession>A0ACB7ZT55</accession>
<reference evidence="1" key="1">
    <citation type="journal article" date="2021" name="New Phytol.">
        <title>Evolutionary innovations through gain and loss of genes in the ectomycorrhizal Boletales.</title>
        <authorList>
            <person name="Wu G."/>
            <person name="Miyauchi S."/>
            <person name="Morin E."/>
            <person name="Kuo A."/>
            <person name="Drula E."/>
            <person name="Varga T."/>
            <person name="Kohler A."/>
            <person name="Feng B."/>
            <person name="Cao Y."/>
            <person name="Lipzen A."/>
            <person name="Daum C."/>
            <person name="Hundley H."/>
            <person name="Pangilinan J."/>
            <person name="Johnson J."/>
            <person name="Barry K."/>
            <person name="LaButti K."/>
            <person name="Ng V."/>
            <person name="Ahrendt S."/>
            <person name="Min B."/>
            <person name="Choi I.G."/>
            <person name="Park H."/>
            <person name="Plett J.M."/>
            <person name="Magnuson J."/>
            <person name="Spatafora J.W."/>
            <person name="Nagy L.G."/>
            <person name="Henrissat B."/>
            <person name="Grigoriev I.V."/>
            <person name="Yang Z.L."/>
            <person name="Xu J."/>
            <person name="Martin F.M."/>
        </authorList>
    </citation>
    <scope>NUCLEOTIDE SEQUENCE</scope>
    <source>
        <strain evidence="1">ATCC 28755</strain>
    </source>
</reference>
<organism evidence="1 2">
    <name type="scientific">Hygrophoropsis aurantiaca</name>
    <dbReference type="NCBI Taxonomy" id="72124"/>
    <lineage>
        <taxon>Eukaryota</taxon>
        <taxon>Fungi</taxon>
        <taxon>Dikarya</taxon>
        <taxon>Basidiomycota</taxon>
        <taxon>Agaricomycotina</taxon>
        <taxon>Agaricomycetes</taxon>
        <taxon>Agaricomycetidae</taxon>
        <taxon>Boletales</taxon>
        <taxon>Coniophorineae</taxon>
        <taxon>Hygrophoropsidaceae</taxon>
        <taxon>Hygrophoropsis</taxon>
    </lineage>
</organism>
<protein>
    <submittedName>
        <fullName evidence="1">Uncharacterized protein</fullName>
    </submittedName>
</protein>
<feature type="non-terminal residue" evidence="1">
    <location>
        <position position="127"/>
    </location>
</feature>
<evidence type="ECO:0000313" key="2">
    <source>
        <dbReference type="Proteomes" id="UP000790377"/>
    </source>
</evidence>
<dbReference type="EMBL" id="MU268717">
    <property type="protein sequence ID" value="KAH7903872.1"/>
    <property type="molecule type" value="Genomic_DNA"/>
</dbReference>
<sequence length="127" mass="14810">MSFQTPITILSPELQIRLKERTEGLLNKIIHTNLQTRFVQEFDGLRVFRDAIELLKDRSAHETWECYRDSVPLTNYSTYEPFISRFLEEPCREEDVKDLLSPGLPFFIAKSSGTSGKAAKLFPKYRH</sequence>
<gene>
    <name evidence="1" type="ORF">BJ138DRAFT_68216</name>
</gene>
<keyword evidence="2" id="KW-1185">Reference proteome</keyword>
<dbReference type="Proteomes" id="UP000790377">
    <property type="component" value="Unassembled WGS sequence"/>
</dbReference>
<evidence type="ECO:0000313" key="1">
    <source>
        <dbReference type="EMBL" id="KAH7903872.1"/>
    </source>
</evidence>
<name>A0ACB7ZT55_9AGAM</name>